<accession>A0ABU9XJ88</accession>
<evidence type="ECO:0000313" key="2">
    <source>
        <dbReference type="EMBL" id="MEN2768368.1"/>
    </source>
</evidence>
<dbReference type="Gene3D" id="1.10.3210.10">
    <property type="entry name" value="Hypothetical protein af1432"/>
    <property type="match status" value="1"/>
</dbReference>
<evidence type="ECO:0000259" key="1">
    <source>
        <dbReference type="PROSITE" id="PS51832"/>
    </source>
</evidence>
<dbReference type="PANTHER" id="PTHR43155">
    <property type="entry name" value="CYCLIC DI-GMP PHOSPHODIESTERASE PA4108-RELATED"/>
    <property type="match status" value="1"/>
</dbReference>
<dbReference type="CDD" id="cd00077">
    <property type="entry name" value="HDc"/>
    <property type="match status" value="1"/>
</dbReference>
<dbReference type="Pfam" id="PF13487">
    <property type="entry name" value="HD_5"/>
    <property type="match status" value="1"/>
</dbReference>
<keyword evidence="2" id="KW-0378">Hydrolase</keyword>
<dbReference type="NCBIfam" id="TIGR00277">
    <property type="entry name" value="HDIG"/>
    <property type="match status" value="1"/>
</dbReference>
<keyword evidence="3" id="KW-1185">Reference proteome</keyword>
<proteinExistence type="predicted"/>
<dbReference type="GO" id="GO:0016787">
    <property type="term" value="F:hydrolase activity"/>
    <property type="evidence" value="ECO:0007669"/>
    <property type="project" value="UniProtKB-KW"/>
</dbReference>
<feature type="domain" description="HD-GYP" evidence="1">
    <location>
        <begin position="113"/>
        <end position="309"/>
    </location>
</feature>
<organism evidence="2 3">
    <name type="scientific">Ornithinibacillus xuwenensis</name>
    <dbReference type="NCBI Taxonomy" id="3144668"/>
    <lineage>
        <taxon>Bacteria</taxon>
        <taxon>Bacillati</taxon>
        <taxon>Bacillota</taxon>
        <taxon>Bacilli</taxon>
        <taxon>Bacillales</taxon>
        <taxon>Bacillaceae</taxon>
        <taxon>Ornithinibacillus</taxon>
    </lineage>
</organism>
<dbReference type="PROSITE" id="PS51832">
    <property type="entry name" value="HD_GYP"/>
    <property type="match status" value="1"/>
</dbReference>
<comment type="caution">
    <text evidence="2">The sequence shown here is derived from an EMBL/GenBank/DDBJ whole genome shotgun (WGS) entry which is preliminary data.</text>
</comment>
<gene>
    <name evidence="2" type="ORF">ABC228_14390</name>
</gene>
<sequence length="361" mass="40901">MRLVSTASIQSGATLGQTIYRDNGTVLLQRGMKLTDRLVKRLENQGITYVYIEDELTKDIVVQPAISERLRQDATTSMKKLFTDVQKSNLLSNSFILDKEEKSLMDIIQRIMDEINNHQESITLLGDIYLTDDYIFQHSLNVTIYALAIGTELKLNAKELSELGKGAILHDIGKIFISQDILQKPDRLLDDEYETMKTHTTLGYELLRKNHSYSSVVAHCAYQHHERLNGTGYPRGLVGESIHLFAQIIGVADVFDAVTSNRVYRKAMLPHEGLELLYSAAVDQFDSRIINAFKNSVAVYPNGMTVELNDNRYGVVLKQNKHLCDRPIVRIIQDEYGIDVTPYTIDLSKELNITITKCNLS</sequence>
<dbReference type="Proteomes" id="UP001444625">
    <property type="component" value="Unassembled WGS sequence"/>
</dbReference>
<evidence type="ECO:0000313" key="3">
    <source>
        <dbReference type="Proteomes" id="UP001444625"/>
    </source>
</evidence>
<reference evidence="2 3" key="1">
    <citation type="submission" date="2024-05" db="EMBL/GenBank/DDBJ databases">
        <authorList>
            <person name="Haq I."/>
            <person name="Ullah Z."/>
            <person name="Ahmad R."/>
            <person name="Li M."/>
            <person name="Tong Y."/>
        </authorList>
    </citation>
    <scope>NUCLEOTIDE SEQUENCE [LARGE SCALE GENOMIC DNA]</scope>
    <source>
        <strain evidence="2 3">16A2E</strain>
    </source>
</reference>
<dbReference type="SMART" id="SM00471">
    <property type="entry name" value="HDc"/>
    <property type="match status" value="1"/>
</dbReference>
<dbReference type="PANTHER" id="PTHR43155:SF2">
    <property type="entry name" value="CYCLIC DI-GMP PHOSPHODIESTERASE PA4108"/>
    <property type="match status" value="1"/>
</dbReference>
<dbReference type="InterPro" id="IPR003607">
    <property type="entry name" value="HD/PDEase_dom"/>
</dbReference>
<dbReference type="RefSeq" id="WP_345825854.1">
    <property type="nucleotide sequence ID" value="NZ_JBDIML010000005.1"/>
</dbReference>
<protein>
    <submittedName>
        <fullName evidence="2">HD-GYP domain-containing protein</fullName>
        <ecNumber evidence="2">3.1.4.-</ecNumber>
    </submittedName>
</protein>
<dbReference type="SUPFAM" id="SSF109604">
    <property type="entry name" value="HD-domain/PDEase-like"/>
    <property type="match status" value="1"/>
</dbReference>
<dbReference type="InterPro" id="IPR006675">
    <property type="entry name" value="HDIG_dom"/>
</dbReference>
<dbReference type="InterPro" id="IPR037522">
    <property type="entry name" value="HD_GYP_dom"/>
</dbReference>
<dbReference type="EMBL" id="JBDIML010000005">
    <property type="protein sequence ID" value="MEN2768368.1"/>
    <property type="molecule type" value="Genomic_DNA"/>
</dbReference>
<name>A0ABU9XJ88_9BACI</name>
<dbReference type="EC" id="3.1.4.-" evidence="2"/>